<feature type="compositionally biased region" description="Polar residues" evidence="1">
    <location>
        <begin position="1"/>
        <end position="23"/>
    </location>
</feature>
<organism evidence="2 3">
    <name type="scientific">Trichomonas vaginalis (strain ATCC PRA-98 / G3)</name>
    <dbReference type="NCBI Taxonomy" id="412133"/>
    <lineage>
        <taxon>Eukaryota</taxon>
        <taxon>Metamonada</taxon>
        <taxon>Parabasalia</taxon>
        <taxon>Trichomonadida</taxon>
        <taxon>Trichomonadidae</taxon>
        <taxon>Trichomonas</taxon>
    </lineage>
</organism>
<gene>
    <name evidence="2" type="ORF">TVAG_193030</name>
</gene>
<dbReference type="InParanoid" id="A2DH17"/>
<dbReference type="VEuPathDB" id="TrichDB:TVAG_193030"/>
<proteinExistence type="predicted"/>
<reference evidence="2" key="1">
    <citation type="submission" date="2006-10" db="EMBL/GenBank/DDBJ databases">
        <authorList>
            <person name="Amadeo P."/>
            <person name="Zhao Q."/>
            <person name="Wortman J."/>
            <person name="Fraser-Liggett C."/>
            <person name="Carlton J."/>
        </authorList>
    </citation>
    <scope>NUCLEOTIDE SEQUENCE</scope>
    <source>
        <strain evidence="2">G3</strain>
    </source>
</reference>
<accession>A2DH17</accession>
<name>A2DH17_TRIV3</name>
<evidence type="ECO:0000313" key="2">
    <source>
        <dbReference type="EMBL" id="EAY20327.1"/>
    </source>
</evidence>
<dbReference type="KEGG" id="tva:5465864"/>
<dbReference type="AlphaFoldDB" id="A2DH17"/>
<dbReference type="RefSeq" id="XP_001581313.1">
    <property type="nucleotide sequence ID" value="XM_001581263.1"/>
</dbReference>
<keyword evidence="3" id="KW-1185">Reference proteome</keyword>
<protein>
    <submittedName>
        <fullName evidence="2">Uncharacterized protein</fullName>
    </submittedName>
</protein>
<dbReference type="EMBL" id="DS113199">
    <property type="protein sequence ID" value="EAY20327.1"/>
    <property type="molecule type" value="Genomic_DNA"/>
</dbReference>
<reference evidence="2" key="2">
    <citation type="journal article" date="2007" name="Science">
        <title>Draft genome sequence of the sexually transmitted pathogen Trichomonas vaginalis.</title>
        <authorList>
            <person name="Carlton J.M."/>
            <person name="Hirt R.P."/>
            <person name="Silva J.C."/>
            <person name="Delcher A.L."/>
            <person name="Schatz M."/>
            <person name="Zhao Q."/>
            <person name="Wortman J.R."/>
            <person name="Bidwell S.L."/>
            <person name="Alsmark U.C.M."/>
            <person name="Besteiro S."/>
            <person name="Sicheritz-Ponten T."/>
            <person name="Noel C.J."/>
            <person name="Dacks J.B."/>
            <person name="Foster P.G."/>
            <person name="Simillion C."/>
            <person name="Van de Peer Y."/>
            <person name="Miranda-Saavedra D."/>
            <person name="Barton G.J."/>
            <person name="Westrop G.D."/>
            <person name="Mueller S."/>
            <person name="Dessi D."/>
            <person name="Fiori P.L."/>
            <person name="Ren Q."/>
            <person name="Paulsen I."/>
            <person name="Zhang H."/>
            <person name="Bastida-Corcuera F.D."/>
            <person name="Simoes-Barbosa A."/>
            <person name="Brown M.T."/>
            <person name="Hayes R.D."/>
            <person name="Mukherjee M."/>
            <person name="Okumura C.Y."/>
            <person name="Schneider R."/>
            <person name="Smith A.J."/>
            <person name="Vanacova S."/>
            <person name="Villalvazo M."/>
            <person name="Haas B.J."/>
            <person name="Pertea M."/>
            <person name="Feldblyum T.V."/>
            <person name="Utterback T.R."/>
            <person name="Shu C.L."/>
            <person name="Osoegawa K."/>
            <person name="de Jong P.J."/>
            <person name="Hrdy I."/>
            <person name="Horvathova L."/>
            <person name="Zubacova Z."/>
            <person name="Dolezal P."/>
            <person name="Malik S.B."/>
            <person name="Logsdon J.M. Jr."/>
            <person name="Henze K."/>
            <person name="Gupta A."/>
            <person name="Wang C.C."/>
            <person name="Dunne R.L."/>
            <person name="Upcroft J.A."/>
            <person name="Upcroft P."/>
            <person name="White O."/>
            <person name="Salzberg S.L."/>
            <person name="Tang P."/>
            <person name="Chiu C.-H."/>
            <person name="Lee Y.-S."/>
            <person name="Embley T.M."/>
            <person name="Coombs G.H."/>
            <person name="Mottram J.C."/>
            <person name="Tachezy J."/>
            <person name="Fraser-Liggett C.M."/>
            <person name="Johnson P.J."/>
        </authorList>
    </citation>
    <scope>NUCLEOTIDE SEQUENCE [LARGE SCALE GENOMIC DNA]</scope>
    <source>
        <strain evidence="2">G3</strain>
    </source>
</reference>
<sequence length="349" mass="40030">MSKLSSLTTPQKRTITPKKSSPGPQLVPAYSPHGKTSMPSPMKLEKSKTMELFHLQVEDDIEVRLKTLGDSLYRLSVTNNDLEEVIRSIIKFGRHKTYDKYPPASILNICFTAQKCPPDTLLLTLAIGAIMVCVGNKPSPDETKKFYDLAIGLRKHANKFTLYSDNPKKGKEVLEKIIRIFRLSRGTLDEDIEQLLGVKEKFYDLSDQSFQSNESLQKAAEPKKRDIPRVTFDEKTITCQGLIGKSKMDALEELVSIGDIEYFKTFAQMLIDEYPDIDLTRYKNIAHKWFSIWDTAYQGVLFVWKEFITDPTFEVVLMFLVISDEFPPYLFIGITSLAKEYFEKQNHEN</sequence>
<feature type="region of interest" description="Disordered" evidence="1">
    <location>
        <begin position="1"/>
        <end position="42"/>
    </location>
</feature>
<evidence type="ECO:0000313" key="3">
    <source>
        <dbReference type="Proteomes" id="UP000001542"/>
    </source>
</evidence>
<dbReference type="Proteomes" id="UP000001542">
    <property type="component" value="Unassembled WGS sequence"/>
</dbReference>
<evidence type="ECO:0000256" key="1">
    <source>
        <dbReference type="SAM" id="MobiDB-lite"/>
    </source>
</evidence>
<dbReference type="VEuPathDB" id="TrichDB:TVAGG3_0341590"/>